<gene>
    <name evidence="1" type="ORF">CEXT_589741</name>
</gene>
<keyword evidence="2" id="KW-1185">Reference proteome</keyword>
<organism evidence="1 2">
    <name type="scientific">Caerostris extrusa</name>
    <name type="common">Bark spider</name>
    <name type="synonym">Caerostris bankana</name>
    <dbReference type="NCBI Taxonomy" id="172846"/>
    <lineage>
        <taxon>Eukaryota</taxon>
        <taxon>Metazoa</taxon>
        <taxon>Ecdysozoa</taxon>
        <taxon>Arthropoda</taxon>
        <taxon>Chelicerata</taxon>
        <taxon>Arachnida</taxon>
        <taxon>Araneae</taxon>
        <taxon>Araneomorphae</taxon>
        <taxon>Entelegynae</taxon>
        <taxon>Araneoidea</taxon>
        <taxon>Araneidae</taxon>
        <taxon>Caerostris</taxon>
    </lineage>
</organism>
<proteinExistence type="predicted"/>
<accession>A0AAV4P1P2</accession>
<evidence type="ECO:0000313" key="1">
    <source>
        <dbReference type="EMBL" id="GIX89681.1"/>
    </source>
</evidence>
<sequence>MYNLFKENSMPLKTHKYDIILADDINHSRETLLAIVPVTIEGRAFEPEFIILPEARDDRTLLDINFLKKAKIVLAVSKKSLVL</sequence>
<dbReference type="AlphaFoldDB" id="A0AAV4P1P2"/>
<dbReference type="EMBL" id="BPLR01021446">
    <property type="protein sequence ID" value="GIX89681.1"/>
    <property type="molecule type" value="Genomic_DNA"/>
</dbReference>
<dbReference type="Proteomes" id="UP001054945">
    <property type="component" value="Unassembled WGS sequence"/>
</dbReference>
<evidence type="ECO:0000313" key="2">
    <source>
        <dbReference type="Proteomes" id="UP001054945"/>
    </source>
</evidence>
<comment type="caution">
    <text evidence="1">The sequence shown here is derived from an EMBL/GenBank/DDBJ whole genome shotgun (WGS) entry which is preliminary data.</text>
</comment>
<reference evidence="1 2" key="1">
    <citation type="submission" date="2021-06" db="EMBL/GenBank/DDBJ databases">
        <title>Caerostris extrusa draft genome.</title>
        <authorList>
            <person name="Kono N."/>
            <person name="Arakawa K."/>
        </authorList>
    </citation>
    <scope>NUCLEOTIDE SEQUENCE [LARGE SCALE GENOMIC DNA]</scope>
</reference>
<protein>
    <submittedName>
        <fullName evidence="1">Uncharacterized protein</fullName>
    </submittedName>
</protein>
<name>A0AAV4P1P2_CAEEX</name>